<dbReference type="EMBL" id="VTPC01033489">
    <property type="protein sequence ID" value="KAF2891379.1"/>
    <property type="molecule type" value="Genomic_DNA"/>
</dbReference>
<comment type="caution">
    <text evidence="2">The sequence shown here is derived from an EMBL/GenBank/DDBJ whole genome shotgun (WGS) entry which is preliminary data.</text>
</comment>
<organism evidence="2 3">
    <name type="scientific">Ignelater luminosus</name>
    <name type="common">Cucubano</name>
    <name type="synonym">Pyrophorus luminosus</name>
    <dbReference type="NCBI Taxonomy" id="2038154"/>
    <lineage>
        <taxon>Eukaryota</taxon>
        <taxon>Metazoa</taxon>
        <taxon>Ecdysozoa</taxon>
        <taxon>Arthropoda</taxon>
        <taxon>Hexapoda</taxon>
        <taxon>Insecta</taxon>
        <taxon>Pterygota</taxon>
        <taxon>Neoptera</taxon>
        <taxon>Endopterygota</taxon>
        <taxon>Coleoptera</taxon>
        <taxon>Polyphaga</taxon>
        <taxon>Elateriformia</taxon>
        <taxon>Elateroidea</taxon>
        <taxon>Elateridae</taxon>
        <taxon>Agrypninae</taxon>
        <taxon>Pyrophorini</taxon>
        <taxon>Ignelater</taxon>
    </lineage>
</organism>
<evidence type="ECO:0000313" key="2">
    <source>
        <dbReference type="EMBL" id="KAF2891379.1"/>
    </source>
</evidence>
<dbReference type="PANTHER" id="PTHR46599:SF6">
    <property type="entry name" value="DUAL SPECIFICITY PHOSPHATASE 26"/>
    <property type="match status" value="1"/>
</dbReference>
<dbReference type="InterPro" id="IPR029526">
    <property type="entry name" value="PGBD"/>
</dbReference>
<name>A0A8K0CRS1_IGNLU</name>
<protein>
    <recommendedName>
        <fullName evidence="1">PiggyBac transposable element-derived protein domain-containing protein</fullName>
    </recommendedName>
</protein>
<dbReference type="Pfam" id="PF13843">
    <property type="entry name" value="DDE_Tnp_1_7"/>
    <property type="match status" value="1"/>
</dbReference>
<evidence type="ECO:0000313" key="3">
    <source>
        <dbReference type="Proteomes" id="UP000801492"/>
    </source>
</evidence>
<dbReference type="OrthoDB" id="6077919at2759"/>
<accession>A0A8K0CRS1</accession>
<keyword evidence="3" id="KW-1185">Reference proteome</keyword>
<evidence type="ECO:0000259" key="1">
    <source>
        <dbReference type="Pfam" id="PF13843"/>
    </source>
</evidence>
<gene>
    <name evidence="2" type="ORF">ILUMI_14794</name>
</gene>
<feature type="non-terminal residue" evidence="2">
    <location>
        <position position="1"/>
    </location>
</feature>
<dbReference type="AlphaFoldDB" id="A0A8K0CRS1"/>
<proteinExistence type="predicted"/>
<reference evidence="2" key="1">
    <citation type="submission" date="2019-08" db="EMBL/GenBank/DDBJ databases">
        <title>The genome of the North American firefly Photinus pyralis.</title>
        <authorList>
            <consortium name="Photinus pyralis genome working group"/>
            <person name="Fallon T.R."/>
            <person name="Sander Lower S.E."/>
            <person name="Weng J.-K."/>
        </authorList>
    </citation>
    <scope>NUCLEOTIDE SEQUENCE</scope>
    <source>
        <strain evidence="2">TRF0915ILg1</strain>
        <tissue evidence="2">Whole body</tissue>
    </source>
</reference>
<feature type="domain" description="PiggyBac transposable element-derived protein" evidence="1">
    <location>
        <begin position="2"/>
        <end position="162"/>
    </location>
</feature>
<dbReference type="PANTHER" id="PTHR46599">
    <property type="entry name" value="PIGGYBAC TRANSPOSABLE ELEMENT-DERIVED PROTEIN 4"/>
    <property type="match status" value="1"/>
</dbReference>
<sequence>RERNQGKRVVLDMTKGLETSGRNVTTDNFFTSLDLSREIKKKNLTLLGTIRKNKPELLQELVITRGRDVYSTKFGYQDKAMLAFYCPKKGKIATLPLTMHDSGQISETEKKKPQMIIDYNKTMSGVDTMDKLVRTYTVKKQTQRWPVTVFYNMIDISALNAYITWCHLNEDWRIKKGYK</sequence>
<dbReference type="Proteomes" id="UP000801492">
    <property type="component" value="Unassembled WGS sequence"/>
</dbReference>